<dbReference type="PANTHER" id="PTHR33545">
    <property type="entry name" value="UPF0750 MEMBRANE PROTEIN YITT-RELATED"/>
    <property type="match status" value="1"/>
</dbReference>
<reference evidence="7 8" key="1">
    <citation type="submission" date="2017-11" db="EMBL/GenBank/DDBJ databases">
        <title>Comparitive Functional Genomics of Dry Heat Resistant strains isolated from the Viking Spacecraft.</title>
        <authorList>
            <person name="Seuylemezian A."/>
            <person name="Cooper K."/>
            <person name="Vaishampayan P."/>
        </authorList>
    </citation>
    <scope>NUCLEOTIDE SEQUENCE [LARGE SCALE GENOMIC DNA]</scope>
    <source>
        <strain evidence="7 8">V1-29</strain>
    </source>
</reference>
<evidence type="ECO:0000256" key="2">
    <source>
        <dbReference type="ARBA" id="ARBA00022475"/>
    </source>
</evidence>
<dbReference type="AlphaFoldDB" id="A0A2N5LZU6"/>
<feature type="transmembrane region" description="Helical" evidence="6">
    <location>
        <begin position="74"/>
        <end position="92"/>
    </location>
</feature>
<protein>
    <submittedName>
        <fullName evidence="7">Membrane protein</fullName>
    </submittedName>
</protein>
<sequence length="203" mass="21789">MRGFWRKGGLVIAGAGIQGFGMGVFLFPHSIPSGGAGGLAVLINYWFNLNIGFSLWLVNFLMLALAIKYLGNRSTAWTIASITITSLSIYAFQHLIDVPQRNVLIDLALGSIFLGIGVGLLLREGVSNGGVGVIALIISNSRNTLPGKPLFLINGCIFILTASIIAWEIILQALLSQYISTVIVDLLGRANPGQSYSIGWRKK</sequence>
<dbReference type="EMBL" id="PGUY01000087">
    <property type="protein sequence ID" value="PLT27634.1"/>
    <property type="molecule type" value="Genomic_DNA"/>
</dbReference>
<keyword evidence="3 6" id="KW-0812">Transmembrane</keyword>
<feature type="transmembrane region" description="Helical" evidence="6">
    <location>
        <begin position="9"/>
        <end position="27"/>
    </location>
</feature>
<dbReference type="OrthoDB" id="2182285at2"/>
<evidence type="ECO:0000313" key="8">
    <source>
        <dbReference type="Proteomes" id="UP000234748"/>
    </source>
</evidence>
<name>A0A2N5LZU6_9BACI</name>
<keyword evidence="8" id="KW-1185">Reference proteome</keyword>
<keyword evidence="2" id="KW-1003">Cell membrane</keyword>
<gene>
    <name evidence="7" type="ORF">CUU66_22720</name>
</gene>
<evidence type="ECO:0000256" key="6">
    <source>
        <dbReference type="SAM" id="Phobius"/>
    </source>
</evidence>
<dbReference type="Pfam" id="PF02588">
    <property type="entry name" value="YitT_membrane"/>
    <property type="match status" value="1"/>
</dbReference>
<dbReference type="RefSeq" id="WP_101645678.1">
    <property type="nucleotide sequence ID" value="NZ_PGUY01000087.1"/>
</dbReference>
<feature type="transmembrane region" description="Helical" evidence="6">
    <location>
        <begin position="150"/>
        <end position="170"/>
    </location>
</feature>
<evidence type="ECO:0000256" key="1">
    <source>
        <dbReference type="ARBA" id="ARBA00004651"/>
    </source>
</evidence>
<evidence type="ECO:0000256" key="3">
    <source>
        <dbReference type="ARBA" id="ARBA00022692"/>
    </source>
</evidence>
<dbReference type="InterPro" id="IPR003740">
    <property type="entry name" value="YitT"/>
</dbReference>
<comment type="subcellular location">
    <subcellularLocation>
        <location evidence="1">Cell membrane</location>
        <topology evidence="1">Multi-pass membrane protein</topology>
    </subcellularLocation>
</comment>
<dbReference type="InterPro" id="IPR051461">
    <property type="entry name" value="UPF0750_membrane"/>
</dbReference>
<evidence type="ECO:0000256" key="4">
    <source>
        <dbReference type="ARBA" id="ARBA00022989"/>
    </source>
</evidence>
<keyword evidence="4 6" id="KW-1133">Transmembrane helix</keyword>
<dbReference type="Proteomes" id="UP000234748">
    <property type="component" value="Unassembled WGS sequence"/>
</dbReference>
<organism evidence="7 8">
    <name type="scientific">Peribacillus deserti</name>
    <dbReference type="NCBI Taxonomy" id="673318"/>
    <lineage>
        <taxon>Bacteria</taxon>
        <taxon>Bacillati</taxon>
        <taxon>Bacillota</taxon>
        <taxon>Bacilli</taxon>
        <taxon>Bacillales</taxon>
        <taxon>Bacillaceae</taxon>
        <taxon>Peribacillus</taxon>
    </lineage>
</organism>
<comment type="caution">
    <text evidence="7">The sequence shown here is derived from an EMBL/GenBank/DDBJ whole genome shotgun (WGS) entry which is preliminary data.</text>
</comment>
<dbReference type="PANTHER" id="PTHR33545:SF9">
    <property type="entry name" value="UPF0750 MEMBRANE PROTEIN YITE"/>
    <property type="match status" value="1"/>
</dbReference>
<proteinExistence type="predicted"/>
<evidence type="ECO:0000313" key="7">
    <source>
        <dbReference type="EMBL" id="PLT27634.1"/>
    </source>
</evidence>
<dbReference type="GO" id="GO:0005886">
    <property type="term" value="C:plasma membrane"/>
    <property type="evidence" value="ECO:0007669"/>
    <property type="project" value="UniProtKB-SubCell"/>
</dbReference>
<accession>A0A2N5LZU6</accession>
<feature type="transmembrane region" description="Helical" evidence="6">
    <location>
        <begin position="47"/>
        <end position="67"/>
    </location>
</feature>
<keyword evidence="5 6" id="KW-0472">Membrane</keyword>
<evidence type="ECO:0000256" key="5">
    <source>
        <dbReference type="ARBA" id="ARBA00023136"/>
    </source>
</evidence>